<evidence type="ECO:0000256" key="1">
    <source>
        <dbReference type="SAM" id="MobiDB-lite"/>
    </source>
</evidence>
<comment type="caution">
    <text evidence="3">The sequence shown here is derived from an EMBL/GenBank/DDBJ whole genome shotgun (WGS) entry which is preliminary data.</text>
</comment>
<proteinExistence type="predicted"/>
<reference evidence="3 4" key="1">
    <citation type="submission" date="2018-07" db="EMBL/GenBank/DDBJ databases">
        <title>Chitinophaga K2CV101002-2 sp. nov., isolated from a monsoon evergreen broad-leaved forest soil.</title>
        <authorList>
            <person name="Lv Y."/>
        </authorList>
    </citation>
    <scope>NUCLEOTIDE SEQUENCE [LARGE SCALE GENOMIC DNA]</scope>
    <source>
        <strain evidence="3 4">GDMCC 1.1288</strain>
    </source>
</reference>
<dbReference type="EMBL" id="QPMM01000004">
    <property type="protein sequence ID" value="RFS23494.1"/>
    <property type="molecule type" value="Genomic_DNA"/>
</dbReference>
<keyword evidence="2" id="KW-0732">Signal</keyword>
<evidence type="ECO:0000313" key="4">
    <source>
        <dbReference type="Proteomes" id="UP000260644"/>
    </source>
</evidence>
<dbReference type="Proteomes" id="UP000260644">
    <property type="component" value="Unassembled WGS sequence"/>
</dbReference>
<gene>
    <name evidence="3" type="ORF">DVR12_10805</name>
</gene>
<feature type="chain" id="PRO_5017534435" evidence="2">
    <location>
        <begin position="21"/>
        <end position="109"/>
    </location>
</feature>
<name>A0A3E1YCG8_9BACT</name>
<keyword evidence="4" id="KW-1185">Reference proteome</keyword>
<feature type="region of interest" description="Disordered" evidence="1">
    <location>
        <begin position="81"/>
        <end position="109"/>
    </location>
</feature>
<dbReference type="AlphaFoldDB" id="A0A3E1YCG8"/>
<dbReference type="PROSITE" id="PS51257">
    <property type="entry name" value="PROKAR_LIPOPROTEIN"/>
    <property type="match status" value="1"/>
</dbReference>
<feature type="signal peptide" evidence="2">
    <location>
        <begin position="1"/>
        <end position="20"/>
    </location>
</feature>
<organism evidence="3 4">
    <name type="scientific">Chitinophaga silvatica</name>
    <dbReference type="NCBI Taxonomy" id="2282649"/>
    <lineage>
        <taxon>Bacteria</taxon>
        <taxon>Pseudomonadati</taxon>
        <taxon>Bacteroidota</taxon>
        <taxon>Chitinophagia</taxon>
        <taxon>Chitinophagales</taxon>
        <taxon>Chitinophagaceae</taxon>
        <taxon>Chitinophaga</taxon>
    </lineage>
</organism>
<evidence type="ECO:0000256" key="2">
    <source>
        <dbReference type="SAM" id="SignalP"/>
    </source>
</evidence>
<evidence type="ECO:0000313" key="3">
    <source>
        <dbReference type="EMBL" id="RFS23494.1"/>
    </source>
</evidence>
<accession>A0A3E1YCG8</accession>
<protein>
    <submittedName>
        <fullName evidence="3">Uncharacterized protein</fullName>
    </submittedName>
</protein>
<sequence>MKTLLIVSASFLCLSSLILASCKKDDAQDLQKIGGQTVQTSITHVGEGKPSPELGNTGDYYYDQTTGYMYGPKTGAGWTTLSLKGSRHKKPKDTNTPGNTGLTHAPHDR</sequence>
<dbReference type="RefSeq" id="WP_116975685.1">
    <property type="nucleotide sequence ID" value="NZ_QPMM01000004.1"/>
</dbReference>